<sequence>LGPDGTLVMPSWTGSDDEPFNPKRPPATFDRGIVPET</sequence>
<dbReference type="AlphaFoldDB" id="Q5NYV3"/>
<evidence type="ECO:0000313" key="2">
    <source>
        <dbReference type="EMBL" id="CAI09761.1"/>
    </source>
</evidence>
<feature type="region of interest" description="Disordered" evidence="1">
    <location>
        <begin position="1"/>
        <end position="37"/>
    </location>
</feature>
<dbReference type="EMBL" id="CR555306">
    <property type="protein sequence ID" value="CAI09761.1"/>
    <property type="molecule type" value="Genomic_DNA"/>
</dbReference>
<accession>Q5NYV3</accession>
<feature type="non-terminal residue" evidence="2">
    <location>
        <position position="37"/>
    </location>
</feature>
<proteinExistence type="predicted"/>
<dbReference type="KEGG" id="eba:ebD119"/>
<evidence type="ECO:0000313" key="3">
    <source>
        <dbReference type="Proteomes" id="UP000006552"/>
    </source>
</evidence>
<dbReference type="Proteomes" id="UP000006552">
    <property type="component" value="Chromosome"/>
</dbReference>
<protein>
    <submittedName>
        <fullName evidence="2">Fragment of putative aminogylcoside resistance protein</fullName>
    </submittedName>
</protein>
<evidence type="ECO:0000256" key="1">
    <source>
        <dbReference type="SAM" id="MobiDB-lite"/>
    </source>
</evidence>
<reference evidence="2 3" key="1">
    <citation type="journal article" date="2005" name="Arch. Microbiol.">
        <title>The genome sequence of an anaerobic aromatic-degrading denitrifying bacterium, strain EbN1.</title>
        <authorList>
            <person name="Rabus R."/>
            <person name="Kube M."/>
            <person name="Heider J."/>
            <person name="Beck A."/>
            <person name="Heitmann K."/>
            <person name="Widdel F."/>
            <person name="Reinhardt R."/>
        </authorList>
    </citation>
    <scope>NUCLEOTIDE SEQUENCE [LARGE SCALE GENOMIC DNA]</scope>
    <source>
        <strain evidence="2 3">EbN1</strain>
    </source>
</reference>
<dbReference type="eggNOG" id="COG2746">
    <property type="taxonomic scope" value="Bacteria"/>
</dbReference>
<dbReference type="HOGENOM" id="CLU_3352280_0_0_4"/>
<dbReference type="InterPro" id="IPR028345">
    <property type="entry name" value="Antibiotic_NAT-like"/>
</dbReference>
<dbReference type="SUPFAM" id="SSF110710">
    <property type="entry name" value="TTHA0583/YokD-like"/>
    <property type="match status" value="1"/>
</dbReference>
<name>Q5NYV3_AROAE</name>
<gene>
    <name evidence="2" type="ORF">ebD119</name>
</gene>
<organism evidence="2 3">
    <name type="scientific">Aromatoleum aromaticum (strain DSM 19018 / LMG 30748 / EbN1)</name>
    <name type="common">Azoarcus sp. (strain EbN1)</name>
    <dbReference type="NCBI Taxonomy" id="76114"/>
    <lineage>
        <taxon>Bacteria</taxon>
        <taxon>Pseudomonadati</taxon>
        <taxon>Pseudomonadota</taxon>
        <taxon>Betaproteobacteria</taxon>
        <taxon>Rhodocyclales</taxon>
        <taxon>Rhodocyclaceae</taxon>
        <taxon>Aromatoleum</taxon>
    </lineage>
</organism>
<keyword evidence="3" id="KW-1185">Reference proteome</keyword>
<feature type="non-terminal residue" evidence="2">
    <location>
        <position position="1"/>
    </location>
</feature>